<dbReference type="AlphaFoldDB" id="A0A6J6S1Y1"/>
<sequence length="45" mass="5083">MGLTEYDPYLCPGNWDFAQYFVVVANRLAQTRALGAFGYCRGYLA</sequence>
<reference evidence="1" key="1">
    <citation type="submission" date="2020-05" db="EMBL/GenBank/DDBJ databases">
        <authorList>
            <person name="Chiriac C."/>
            <person name="Salcher M."/>
            <person name="Ghai R."/>
            <person name="Kavagutti S V."/>
        </authorList>
    </citation>
    <scope>NUCLEOTIDE SEQUENCE</scope>
</reference>
<protein>
    <submittedName>
        <fullName evidence="1">Unannotated protein</fullName>
    </submittedName>
</protein>
<evidence type="ECO:0000313" key="1">
    <source>
        <dbReference type="EMBL" id="CAB4728801.1"/>
    </source>
</evidence>
<dbReference type="EMBL" id="CAEZYV010000004">
    <property type="protein sequence ID" value="CAB4728801.1"/>
    <property type="molecule type" value="Genomic_DNA"/>
</dbReference>
<proteinExistence type="predicted"/>
<accession>A0A6J6S1Y1</accession>
<organism evidence="1">
    <name type="scientific">freshwater metagenome</name>
    <dbReference type="NCBI Taxonomy" id="449393"/>
    <lineage>
        <taxon>unclassified sequences</taxon>
        <taxon>metagenomes</taxon>
        <taxon>ecological metagenomes</taxon>
    </lineage>
</organism>
<name>A0A6J6S1Y1_9ZZZZ</name>
<gene>
    <name evidence="1" type="ORF">UFOPK2788_00049</name>
</gene>